<dbReference type="OMA" id="RACLITW"/>
<reference evidence="6 7" key="1">
    <citation type="journal article" date="2011" name="Genome Biol. Evol.">
        <title>Integration of the genetic map and genome assembly of fugu facilitates insights into distinct features of genome evolution in teleosts and mammals.</title>
        <authorList>
            <person name="Kai W."/>
            <person name="Kikuchi K."/>
            <person name="Tohari S."/>
            <person name="Chew A.K."/>
            <person name="Tay A."/>
            <person name="Fujiwara A."/>
            <person name="Hosoya S."/>
            <person name="Suetake H."/>
            <person name="Naruse K."/>
            <person name="Brenner S."/>
            <person name="Suzuki Y."/>
            <person name="Venkatesh B."/>
        </authorList>
    </citation>
    <scope>NUCLEOTIDE SEQUENCE [LARGE SCALE GENOMIC DNA]</scope>
</reference>
<keyword evidence="7" id="KW-1185">Reference proteome</keyword>
<evidence type="ECO:0000313" key="7">
    <source>
        <dbReference type="Proteomes" id="UP000005226"/>
    </source>
</evidence>
<reference evidence="6" key="2">
    <citation type="submission" date="2025-08" db="UniProtKB">
        <authorList>
            <consortium name="Ensembl"/>
        </authorList>
    </citation>
    <scope>IDENTIFICATION</scope>
</reference>
<evidence type="ECO:0000256" key="2">
    <source>
        <dbReference type="ARBA" id="ARBA00022692"/>
    </source>
</evidence>
<dbReference type="GO" id="GO:0008217">
    <property type="term" value="P:regulation of blood pressure"/>
    <property type="evidence" value="ECO:0007669"/>
    <property type="project" value="TreeGrafter"/>
</dbReference>
<dbReference type="Pfam" id="PF06396">
    <property type="entry name" value="AGTRAP"/>
    <property type="match status" value="1"/>
</dbReference>
<dbReference type="GeneTree" id="ENSGT00390000017402"/>
<comment type="subcellular location">
    <subcellularLocation>
        <location evidence="1">Membrane</location>
        <topology evidence="1">Multi-pass membrane protein</topology>
    </subcellularLocation>
</comment>
<dbReference type="GO" id="GO:0038166">
    <property type="term" value="P:angiotensin-activated signaling pathway"/>
    <property type="evidence" value="ECO:0007669"/>
    <property type="project" value="InterPro"/>
</dbReference>
<feature type="transmembrane region" description="Helical" evidence="5">
    <location>
        <begin position="100"/>
        <end position="121"/>
    </location>
</feature>
<dbReference type="GO" id="GO:0005886">
    <property type="term" value="C:plasma membrane"/>
    <property type="evidence" value="ECO:0007669"/>
    <property type="project" value="TreeGrafter"/>
</dbReference>
<dbReference type="InParanoid" id="A0A3B5KL09"/>
<protein>
    <submittedName>
        <fullName evidence="6">Angiotensin II receptor-associated protein</fullName>
    </submittedName>
</protein>
<proteinExistence type="predicted"/>
<dbReference type="Ensembl" id="ENSTRUT00000057067.2">
    <property type="protein sequence ID" value="ENSTRUP00000056123.2"/>
    <property type="gene ID" value="ENSTRUG00000022633.2"/>
</dbReference>
<sequence>MVSSQAPVTWFMFAGGVFDRSLCKKCEPSVFLHVASSNSGVVWITSIMEIPAINLKAIVIVHWLLTMWGCIGLPNSYAWGDFGALALGVWAIAQRDSLDAVIMFLVAMVVTILTDIIHFGIYYPSADLIGRDLFRFSAGMAILSLLLKPVSCFFVYQMYRERGGDYNVTLGFPSLSRNRDTYQSIDHQDESGSLAQPFNQAQDPKPGARTY</sequence>
<evidence type="ECO:0000256" key="3">
    <source>
        <dbReference type="ARBA" id="ARBA00022989"/>
    </source>
</evidence>
<gene>
    <name evidence="6" type="primary">agtrap</name>
</gene>
<evidence type="ECO:0000313" key="6">
    <source>
        <dbReference type="Ensembl" id="ENSTRUP00000056123.2"/>
    </source>
</evidence>
<evidence type="ECO:0000256" key="4">
    <source>
        <dbReference type="ARBA" id="ARBA00023136"/>
    </source>
</evidence>
<keyword evidence="2 5" id="KW-0812">Transmembrane</keyword>
<dbReference type="STRING" id="31033.ENSTRUP00000056123"/>
<keyword evidence="4 5" id="KW-0472">Membrane</keyword>
<dbReference type="SMART" id="SM00805">
    <property type="entry name" value="AGTRAP"/>
    <property type="match status" value="1"/>
</dbReference>
<keyword evidence="3 5" id="KW-1133">Transmembrane helix</keyword>
<reference evidence="6" key="3">
    <citation type="submission" date="2025-09" db="UniProtKB">
        <authorList>
            <consortium name="Ensembl"/>
        </authorList>
    </citation>
    <scope>IDENTIFICATION</scope>
</reference>
<name>A0A3B5KL09_TAKRU</name>
<dbReference type="InterPro" id="IPR009436">
    <property type="entry name" value="AGTRAP"/>
</dbReference>
<dbReference type="PANTHER" id="PTHR16521:SF3">
    <property type="entry name" value="TYPE-1 ANGIOTENSIN II RECEPTOR-ASSOCIATED PROTEIN"/>
    <property type="match status" value="1"/>
</dbReference>
<dbReference type="AlphaFoldDB" id="A0A3B5KL09"/>
<evidence type="ECO:0000256" key="1">
    <source>
        <dbReference type="ARBA" id="ARBA00004141"/>
    </source>
</evidence>
<evidence type="ECO:0000256" key="5">
    <source>
        <dbReference type="SAM" id="Phobius"/>
    </source>
</evidence>
<accession>A0A3B5KL09</accession>
<dbReference type="Proteomes" id="UP000005226">
    <property type="component" value="Chromosome 19"/>
</dbReference>
<organism evidence="6 7">
    <name type="scientific">Takifugu rubripes</name>
    <name type="common">Japanese pufferfish</name>
    <name type="synonym">Fugu rubripes</name>
    <dbReference type="NCBI Taxonomy" id="31033"/>
    <lineage>
        <taxon>Eukaryota</taxon>
        <taxon>Metazoa</taxon>
        <taxon>Chordata</taxon>
        <taxon>Craniata</taxon>
        <taxon>Vertebrata</taxon>
        <taxon>Euteleostomi</taxon>
        <taxon>Actinopterygii</taxon>
        <taxon>Neopterygii</taxon>
        <taxon>Teleostei</taxon>
        <taxon>Neoteleostei</taxon>
        <taxon>Acanthomorphata</taxon>
        <taxon>Eupercaria</taxon>
        <taxon>Tetraodontiformes</taxon>
        <taxon>Tetradontoidea</taxon>
        <taxon>Tetraodontidae</taxon>
        <taxon>Takifugu</taxon>
    </lineage>
</organism>
<dbReference type="PANTHER" id="PTHR16521">
    <property type="entry name" value="TYPE-1 ANGIOTENSIN II RECEPTOR-ASSOCIATED PROTEIN"/>
    <property type="match status" value="1"/>
</dbReference>
<feature type="transmembrane region" description="Helical" evidence="5">
    <location>
        <begin position="133"/>
        <end position="156"/>
    </location>
</feature>